<dbReference type="EMBL" id="QRMS01000001">
    <property type="protein sequence ID" value="RHJ89709.1"/>
    <property type="molecule type" value="Genomic_DNA"/>
</dbReference>
<gene>
    <name evidence="1" type="ORF">DW099_03845</name>
</gene>
<dbReference type="Proteomes" id="UP000284841">
    <property type="component" value="Unassembled WGS sequence"/>
</dbReference>
<evidence type="ECO:0000313" key="2">
    <source>
        <dbReference type="Proteomes" id="UP000284841"/>
    </source>
</evidence>
<proteinExistence type="predicted"/>
<accession>A0A415E7K8</accession>
<name>A0A415E7K8_9FIRM</name>
<dbReference type="STRING" id="1776384.GCA_900086585_03060"/>
<comment type="caution">
    <text evidence="1">The sequence shown here is derived from an EMBL/GenBank/DDBJ whole genome shotgun (WGS) entry which is preliminary data.</text>
</comment>
<organism evidence="1 2">
    <name type="scientific">Emergencia timonensis</name>
    <dbReference type="NCBI Taxonomy" id="1776384"/>
    <lineage>
        <taxon>Bacteria</taxon>
        <taxon>Bacillati</taxon>
        <taxon>Bacillota</taxon>
        <taxon>Clostridia</taxon>
        <taxon>Peptostreptococcales</taxon>
        <taxon>Anaerovoracaceae</taxon>
        <taxon>Emergencia</taxon>
    </lineage>
</organism>
<dbReference type="GeneID" id="83005375"/>
<dbReference type="AlphaFoldDB" id="A0A415E7K8"/>
<sequence>MSEFTKELERRIDAGWLTEPQDVRRMLKHSAAEGRNMAQHIYAYMDLWLLQESLYPIYRVTMGGNADLDTLKAAANGIIGPAANNFRATKMEDTTSVLYRSITAISGCDSLESLAATIRVVQRFINMMFYAVDLAFPWDAMCQEYSRVMKDFVPPHRAGAVDVSDQ</sequence>
<reference evidence="1 2" key="1">
    <citation type="submission" date="2018-08" db="EMBL/GenBank/DDBJ databases">
        <title>A genome reference for cultivated species of the human gut microbiota.</title>
        <authorList>
            <person name="Zou Y."/>
            <person name="Xue W."/>
            <person name="Luo G."/>
        </authorList>
    </citation>
    <scope>NUCLEOTIDE SEQUENCE [LARGE SCALE GENOMIC DNA]</scope>
    <source>
        <strain evidence="1 2">AM07-24</strain>
    </source>
</reference>
<evidence type="ECO:0000313" key="1">
    <source>
        <dbReference type="EMBL" id="RHJ89709.1"/>
    </source>
</evidence>
<keyword evidence="2" id="KW-1185">Reference proteome</keyword>
<protein>
    <submittedName>
        <fullName evidence="1">Uncharacterized protein</fullName>
    </submittedName>
</protein>
<dbReference type="RefSeq" id="WP_067540422.1">
    <property type="nucleotide sequence ID" value="NZ_AP025567.1"/>
</dbReference>